<sequence>MSPTISACSPPSSATTSCPRVLMFGAVGAGGVAIHLLVLRGLLGLGVTFASAQVAAALTAMTSNYLVNNSVTYRDRRKRGLAILSGYLRFCMLCAIGLLANVAVASMFNHHFKIWWLSGLAGAGVGAAWNFVTTALAVW</sequence>
<dbReference type="Pfam" id="PF04138">
    <property type="entry name" value="GtrA_DPMS_TM"/>
    <property type="match status" value="1"/>
</dbReference>
<dbReference type="GO" id="GO:0005886">
    <property type="term" value="C:plasma membrane"/>
    <property type="evidence" value="ECO:0007669"/>
    <property type="project" value="TreeGrafter"/>
</dbReference>
<proteinExistence type="inferred from homology"/>
<dbReference type="PANTHER" id="PTHR38459:SF1">
    <property type="entry name" value="PROPHAGE BACTOPRENOL-LINKED GLUCOSE TRANSLOCASE HOMOLOG"/>
    <property type="match status" value="1"/>
</dbReference>
<evidence type="ECO:0000256" key="2">
    <source>
        <dbReference type="ARBA" id="ARBA00009399"/>
    </source>
</evidence>
<accession>A0A974S9C9</accession>
<dbReference type="InterPro" id="IPR007267">
    <property type="entry name" value="GtrA_DPMS_TM"/>
</dbReference>
<reference evidence="8" key="1">
    <citation type="submission" date="2021-01" db="EMBL/GenBank/DDBJ databases">
        <title>Genome sequence of Phenylobacterium sp. 20VBR1 isolated from a valley glaceir, Ny-Alesund, Svalbard.</title>
        <authorList>
            <person name="Thomas F.A."/>
            <person name="Krishnan K.P."/>
            <person name="Sinha R.K."/>
        </authorList>
    </citation>
    <scope>NUCLEOTIDE SEQUENCE</scope>
    <source>
        <strain evidence="8">20VBR1</strain>
    </source>
</reference>
<dbReference type="AlphaFoldDB" id="A0A974S9C9"/>
<feature type="transmembrane region" description="Helical" evidence="6">
    <location>
        <begin position="114"/>
        <end position="138"/>
    </location>
</feature>
<dbReference type="InterPro" id="IPR051401">
    <property type="entry name" value="GtrA_CellWall_Glycosyl"/>
</dbReference>
<protein>
    <submittedName>
        <fullName evidence="8">GtrA family protein</fullName>
    </submittedName>
</protein>
<gene>
    <name evidence="8" type="ORF">JKL49_20965</name>
</gene>
<feature type="transmembrane region" description="Helical" evidence="6">
    <location>
        <begin position="87"/>
        <end position="108"/>
    </location>
</feature>
<evidence type="ECO:0000256" key="4">
    <source>
        <dbReference type="ARBA" id="ARBA00022989"/>
    </source>
</evidence>
<organism evidence="8">
    <name type="scientific">Phenylobacterium glaciei</name>
    <dbReference type="NCBI Taxonomy" id="2803784"/>
    <lineage>
        <taxon>Bacteria</taxon>
        <taxon>Pseudomonadati</taxon>
        <taxon>Pseudomonadota</taxon>
        <taxon>Alphaproteobacteria</taxon>
        <taxon>Caulobacterales</taxon>
        <taxon>Caulobacteraceae</taxon>
        <taxon>Phenylobacterium</taxon>
    </lineage>
</organism>
<evidence type="ECO:0000256" key="1">
    <source>
        <dbReference type="ARBA" id="ARBA00004141"/>
    </source>
</evidence>
<comment type="similarity">
    <text evidence="2">Belongs to the GtrA family.</text>
</comment>
<keyword evidence="3 6" id="KW-0812">Transmembrane</keyword>
<dbReference type="PANTHER" id="PTHR38459">
    <property type="entry name" value="PROPHAGE BACTOPRENOL-LINKED GLUCOSE TRANSLOCASE HOMOLOG"/>
    <property type="match status" value="1"/>
</dbReference>
<name>A0A974S9C9_9CAUL</name>
<feature type="domain" description="GtrA/DPMS transmembrane" evidence="7">
    <location>
        <begin position="24"/>
        <end position="139"/>
    </location>
</feature>
<keyword evidence="4 6" id="KW-1133">Transmembrane helix</keyword>
<dbReference type="EMBL" id="CP068570">
    <property type="protein sequence ID" value="QQZ49442.1"/>
    <property type="molecule type" value="Genomic_DNA"/>
</dbReference>
<feature type="transmembrane region" description="Helical" evidence="6">
    <location>
        <begin position="45"/>
        <end position="67"/>
    </location>
</feature>
<dbReference type="GO" id="GO:0000271">
    <property type="term" value="P:polysaccharide biosynthetic process"/>
    <property type="evidence" value="ECO:0007669"/>
    <property type="project" value="InterPro"/>
</dbReference>
<evidence type="ECO:0000256" key="3">
    <source>
        <dbReference type="ARBA" id="ARBA00022692"/>
    </source>
</evidence>
<evidence type="ECO:0000259" key="7">
    <source>
        <dbReference type="Pfam" id="PF04138"/>
    </source>
</evidence>
<feature type="transmembrane region" description="Helical" evidence="6">
    <location>
        <begin position="21"/>
        <end position="39"/>
    </location>
</feature>
<evidence type="ECO:0000256" key="6">
    <source>
        <dbReference type="SAM" id="Phobius"/>
    </source>
</evidence>
<evidence type="ECO:0000313" key="8">
    <source>
        <dbReference type="EMBL" id="QQZ49442.1"/>
    </source>
</evidence>
<keyword evidence="5 6" id="KW-0472">Membrane</keyword>
<evidence type="ECO:0000256" key="5">
    <source>
        <dbReference type="ARBA" id="ARBA00023136"/>
    </source>
</evidence>
<comment type="subcellular location">
    <subcellularLocation>
        <location evidence="1">Membrane</location>
        <topology evidence="1">Multi-pass membrane protein</topology>
    </subcellularLocation>
</comment>